<keyword evidence="9" id="KW-1185">Reference proteome</keyword>
<dbReference type="Gene3D" id="2.30.30.140">
    <property type="match status" value="2"/>
</dbReference>
<dbReference type="STRING" id="68775.A0A5C3M5F9"/>
<evidence type="ECO:0000256" key="4">
    <source>
        <dbReference type="ARBA" id="ARBA00023242"/>
    </source>
</evidence>
<dbReference type="PANTHER" id="PTHR21539:SF0">
    <property type="entry name" value="SAGA-ASSOCIATED FACTOR 29"/>
    <property type="match status" value="1"/>
</dbReference>
<dbReference type="InterPro" id="IPR047288">
    <property type="entry name" value="Tudor_SGF29_rpt1"/>
</dbReference>
<gene>
    <name evidence="8" type="ORF">BDQ12DRAFT_679809</name>
</gene>
<evidence type="ECO:0000256" key="3">
    <source>
        <dbReference type="ARBA" id="ARBA00023163"/>
    </source>
</evidence>
<feature type="domain" description="SGF29 C-terminal" evidence="7">
    <location>
        <begin position="174"/>
        <end position="339"/>
    </location>
</feature>
<dbReference type="Proteomes" id="UP000308652">
    <property type="component" value="Unassembled WGS sequence"/>
</dbReference>
<dbReference type="InterPro" id="IPR010750">
    <property type="entry name" value="SGF29_tudor-like_dom"/>
</dbReference>
<keyword evidence="2" id="KW-0805">Transcription regulation</keyword>
<evidence type="ECO:0000256" key="2">
    <source>
        <dbReference type="ARBA" id="ARBA00023015"/>
    </source>
</evidence>
<dbReference type="CDD" id="cd20394">
    <property type="entry name" value="Tudor_SGF29_rpt2"/>
    <property type="match status" value="1"/>
</dbReference>
<protein>
    <submittedName>
        <fullName evidence="8">SGF29 tudor-like domain-containing protein</fullName>
    </submittedName>
</protein>
<evidence type="ECO:0000259" key="7">
    <source>
        <dbReference type="PROSITE" id="PS51518"/>
    </source>
</evidence>
<dbReference type="PROSITE" id="PS51518">
    <property type="entry name" value="SGF29_C"/>
    <property type="match status" value="1"/>
</dbReference>
<name>A0A5C3M5F9_9AGAR</name>
<evidence type="ECO:0000313" key="8">
    <source>
        <dbReference type="EMBL" id="TFK40649.1"/>
    </source>
</evidence>
<keyword evidence="4" id="KW-0539">Nucleus</keyword>
<dbReference type="OrthoDB" id="10265994at2759"/>
<sequence length="339" mass="37100">MDRRRGIPPRPASSEEVACWSHAAESLKTLSDILAHAPTADIIGRVNRLISGWPTDDIVPAEGYESVKKNCKRLTNGLDDLEKEAKEEVKAIEDAIERIGVLIALRKAPEAPAPEKRNKRPRATSPSGTPIPMTQTQPNSRSVSITLPARTSSVGPALLPFSRDAKSRRDTLARQPTLQHNRKVAFHPPADKAANGVSGDADENTWIMAVVIRCLNPEKHKYEVQDPEPQEDGQMGATYIATPKNLIPLPDPNAPIGSSAHLGSYPEFPVGSTVLGLYPDTSCFYRAEVVATPKDTKDMHTRALPSSKYQPTYKLKFEDDDNQEHSVPAHFVVEMPIGG</sequence>
<dbReference type="CDD" id="cd20393">
    <property type="entry name" value="Tudor_SGF29_rpt1"/>
    <property type="match status" value="1"/>
</dbReference>
<dbReference type="GO" id="GO:0000124">
    <property type="term" value="C:SAGA complex"/>
    <property type="evidence" value="ECO:0007669"/>
    <property type="project" value="InterPro"/>
</dbReference>
<proteinExistence type="predicted"/>
<accession>A0A5C3M5F9</accession>
<evidence type="ECO:0000313" key="9">
    <source>
        <dbReference type="Proteomes" id="UP000308652"/>
    </source>
</evidence>
<comment type="subcellular location">
    <subcellularLocation>
        <location evidence="1">Nucleus</location>
    </subcellularLocation>
</comment>
<evidence type="ECO:0000256" key="1">
    <source>
        <dbReference type="ARBA" id="ARBA00004123"/>
    </source>
</evidence>
<feature type="compositionally biased region" description="Basic and acidic residues" evidence="6">
    <location>
        <begin position="163"/>
        <end position="172"/>
    </location>
</feature>
<dbReference type="Pfam" id="PF07039">
    <property type="entry name" value="SGF29_Tudor"/>
    <property type="match status" value="1"/>
</dbReference>
<organism evidence="8 9">
    <name type="scientific">Crucibulum laeve</name>
    <dbReference type="NCBI Taxonomy" id="68775"/>
    <lineage>
        <taxon>Eukaryota</taxon>
        <taxon>Fungi</taxon>
        <taxon>Dikarya</taxon>
        <taxon>Basidiomycota</taxon>
        <taxon>Agaricomycotina</taxon>
        <taxon>Agaricomycetes</taxon>
        <taxon>Agaricomycetidae</taxon>
        <taxon>Agaricales</taxon>
        <taxon>Agaricineae</taxon>
        <taxon>Nidulariaceae</taxon>
        <taxon>Crucibulum</taxon>
    </lineage>
</organism>
<feature type="compositionally biased region" description="Polar residues" evidence="6">
    <location>
        <begin position="124"/>
        <end position="142"/>
    </location>
</feature>
<feature type="region of interest" description="Disordered" evidence="6">
    <location>
        <begin position="110"/>
        <end position="142"/>
    </location>
</feature>
<evidence type="ECO:0000256" key="5">
    <source>
        <dbReference type="SAM" id="Coils"/>
    </source>
</evidence>
<dbReference type="GO" id="GO:0005634">
    <property type="term" value="C:nucleus"/>
    <property type="evidence" value="ECO:0007669"/>
    <property type="project" value="UniProtKB-SubCell"/>
</dbReference>
<dbReference type="PANTHER" id="PTHR21539">
    <property type="entry name" value="SAGA-ASSOCIATED FACTOR 29"/>
    <property type="match status" value="1"/>
</dbReference>
<dbReference type="InterPro" id="IPR047287">
    <property type="entry name" value="Tudor_SGF29_rpt2"/>
</dbReference>
<dbReference type="InterPro" id="IPR037802">
    <property type="entry name" value="SGF29"/>
</dbReference>
<reference evidence="8 9" key="1">
    <citation type="journal article" date="2019" name="Nat. Ecol. Evol.">
        <title>Megaphylogeny resolves global patterns of mushroom evolution.</title>
        <authorList>
            <person name="Varga T."/>
            <person name="Krizsan K."/>
            <person name="Foldi C."/>
            <person name="Dima B."/>
            <person name="Sanchez-Garcia M."/>
            <person name="Sanchez-Ramirez S."/>
            <person name="Szollosi G.J."/>
            <person name="Szarkandi J.G."/>
            <person name="Papp V."/>
            <person name="Albert L."/>
            <person name="Andreopoulos W."/>
            <person name="Angelini C."/>
            <person name="Antonin V."/>
            <person name="Barry K.W."/>
            <person name="Bougher N.L."/>
            <person name="Buchanan P."/>
            <person name="Buyck B."/>
            <person name="Bense V."/>
            <person name="Catcheside P."/>
            <person name="Chovatia M."/>
            <person name="Cooper J."/>
            <person name="Damon W."/>
            <person name="Desjardin D."/>
            <person name="Finy P."/>
            <person name="Geml J."/>
            <person name="Haridas S."/>
            <person name="Hughes K."/>
            <person name="Justo A."/>
            <person name="Karasinski D."/>
            <person name="Kautmanova I."/>
            <person name="Kiss B."/>
            <person name="Kocsube S."/>
            <person name="Kotiranta H."/>
            <person name="LaButti K.M."/>
            <person name="Lechner B.E."/>
            <person name="Liimatainen K."/>
            <person name="Lipzen A."/>
            <person name="Lukacs Z."/>
            <person name="Mihaltcheva S."/>
            <person name="Morgado L.N."/>
            <person name="Niskanen T."/>
            <person name="Noordeloos M.E."/>
            <person name="Ohm R.A."/>
            <person name="Ortiz-Santana B."/>
            <person name="Ovrebo C."/>
            <person name="Racz N."/>
            <person name="Riley R."/>
            <person name="Savchenko A."/>
            <person name="Shiryaev A."/>
            <person name="Soop K."/>
            <person name="Spirin V."/>
            <person name="Szebenyi C."/>
            <person name="Tomsovsky M."/>
            <person name="Tulloss R.E."/>
            <person name="Uehling J."/>
            <person name="Grigoriev I.V."/>
            <person name="Vagvolgyi C."/>
            <person name="Papp T."/>
            <person name="Martin F.M."/>
            <person name="Miettinen O."/>
            <person name="Hibbett D.S."/>
            <person name="Nagy L.G."/>
        </authorList>
    </citation>
    <scope>NUCLEOTIDE SEQUENCE [LARGE SCALE GENOMIC DNA]</scope>
    <source>
        <strain evidence="8 9">CBS 166.37</strain>
    </source>
</reference>
<feature type="coiled-coil region" evidence="5">
    <location>
        <begin position="64"/>
        <end position="98"/>
    </location>
</feature>
<evidence type="ECO:0000256" key="6">
    <source>
        <dbReference type="SAM" id="MobiDB-lite"/>
    </source>
</evidence>
<dbReference type="EMBL" id="ML213596">
    <property type="protein sequence ID" value="TFK40649.1"/>
    <property type="molecule type" value="Genomic_DNA"/>
</dbReference>
<keyword evidence="3" id="KW-0804">Transcription</keyword>
<feature type="region of interest" description="Disordered" evidence="6">
    <location>
        <begin position="156"/>
        <end position="199"/>
    </location>
</feature>
<dbReference type="AlphaFoldDB" id="A0A5C3M5F9"/>
<keyword evidence="5" id="KW-0175">Coiled coil</keyword>